<evidence type="ECO:0000313" key="2">
    <source>
        <dbReference type="Proteomes" id="UP000834458"/>
    </source>
</evidence>
<comment type="caution">
    <text evidence="1">The sequence shown here is derived from an EMBL/GenBank/DDBJ whole genome shotgun (WGS) entry which is preliminary data.</text>
</comment>
<sequence length="87" mass="9491">MTTLHCELPLPRSTCRPRVASNQDQFHALTTPLPASGGCHGNVRLMRRPKDTDRARFALSGKLADVCAALEALAAQEARHRLRCAAN</sequence>
<dbReference type="AlphaFoldDB" id="A0AA35D4X3"/>
<protein>
    <submittedName>
        <fullName evidence="1">Uncharacterized protein</fullName>
    </submittedName>
</protein>
<name>A0AA35D4X3_9BURK</name>
<proteinExistence type="predicted"/>
<reference evidence="1" key="1">
    <citation type="submission" date="2020-05" db="EMBL/GenBank/DDBJ databases">
        <authorList>
            <person name="Delgado-Blas J."/>
        </authorList>
    </citation>
    <scope>NUCLEOTIDE SEQUENCE</scope>
    <source>
        <strain evidence="1">BB1454</strain>
    </source>
</reference>
<evidence type="ECO:0000313" key="1">
    <source>
        <dbReference type="EMBL" id="CAB5670857.1"/>
    </source>
</evidence>
<dbReference type="RefSeq" id="WP_234688289.1">
    <property type="nucleotide sequence ID" value="NZ_CAHPRW010000007.1"/>
</dbReference>
<organism evidence="1 2">
    <name type="scientific">Comamonas aquatica</name>
    <dbReference type="NCBI Taxonomy" id="225991"/>
    <lineage>
        <taxon>Bacteria</taxon>
        <taxon>Pseudomonadati</taxon>
        <taxon>Pseudomonadota</taxon>
        <taxon>Betaproteobacteria</taxon>
        <taxon>Burkholderiales</taxon>
        <taxon>Comamonadaceae</taxon>
        <taxon>Comamonas</taxon>
    </lineage>
</organism>
<dbReference type="EMBL" id="CAHPSC010000008">
    <property type="protein sequence ID" value="CAB5670857.1"/>
    <property type="molecule type" value="Genomic_DNA"/>
</dbReference>
<accession>A0AA35D4X3</accession>
<gene>
    <name evidence="1" type="ORF">GHA_00850</name>
</gene>
<dbReference type="Proteomes" id="UP000834458">
    <property type="component" value="Unassembled WGS sequence"/>
</dbReference>